<dbReference type="Pfam" id="PF07705">
    <property type="entry name" value="CARDB"/>
    <property type="match status" value="2"/>
</dbReference>
<name>A0A9X3A9R0_9BACT</name>
<accession>A0A9X3A9R0</accession>
<protein>
    <submittedName>
        <fullName evidence="6">Repeat protein (TIGR02543 family)</fullName>
    </submittedName>
</protein>
<feature type="region of interest" description="Disordered" evidence="1">
    <location>
        <begin position="286"/>
        <end position="312"/>
    </location>
</feature>
<feature type="chain" id="PRO_5040725810" evidence="2">
    <location>
        <begin position="33"/>
        <end position="1595"/>
    </location>
</feature>
<dbReference type="Pfam" id="PF18962">
    <property type="entry name" value="Por_Secre_tail"/>
    <property type="match status" value="1"/>
</dbReference>
<dbReference type="RefSeq" id="WP_259040532.1">
    <property type="nucleotide sequence ID" value="NZ_JANUBL010000011.1"/>
</dbReference>
<dbReference type="InterPro" id="IPR044060">
    <property type="entry name" value="Bacterial_rp_domain"/>
</dbReference>
<dbReference type="Proteomes" id="UP001155144">
    <property type="component" value="Unassembled WGS sequence"/>
</dbReference>
<keyword evidence="2" id="KW-0732">Signal</keyword>
<evidence type="ECO:0000259" key="3">
    <source>
        <dbReference type="Pfam" id="PF07705"/>
    </source>
</evidence>
<evidence type="ECO:0000313" key="7">
    <source>
        <dbReference type="Proteomes" id="UP001155144"/>
    </source>
</evidence>
<feature type="region of interest" description="Disordered" evidence="1">
    <location>
        <begin position="887"/>
        <end position="1006"/>
    </location>
</feature>
<gene>
    <name evidence="6" type="ORF">GGP45_003230</name>
</gene>
<feature type="compositionally biased region" description="Polar residues" evidence="1">
    <location>
        <begin position="953"/>
        <end position="963"/>
    </location>
</feature>
<feature type="compositionally biased region" description="Acidic residues" evidence="1">
    <location>
        <begin position="890"/>
        <end position="901"/>
    </location>
</feature>
<reference evidence="6" key="1">
    <citation type="submission" date="2022-08" db="EMBL/GenBank/DDBJ databases">
        <title>Genomic Encyclopedia of Type Strains, Phase V (KMG-V): Genome sequencing to study the core and pangenomes of soil and plant-associated prokaryotes.</title>
        <authorList>
            <person name="Whitman W."/>
        </authorList>
    </citation>
    <scope>NUCLEOTIDE SEQUENCE</scope>
    <source>
        <strain evidence="6">SP3026</strain>
    </source>
</reference>
<evidence type="ECO:0000256" key="1">
    <source>
        <dbReference type="SAM" id="MobiDB-lite"/>
    </source>
</evidence>
<dbReference type="EMBL" id="JANUBL010000011">
    <property type="protein sequence ID" value="MCS4122862.1"/>
    <property type="molecule type" value="Genomic_DNA"/>
</dbReference>
<dbReference type="Gene3D" id="2.60.40.4070">
    <property type="match status" value="1"/>
</dbReference>
<dbReference type="Gene3D" id="2.60.40.10">
    <property type="entry name" value="Immunoglobulins"/>
    <property type="match status" value="2"/>
</dbReference>
<feature type="compositionally biased region" description="Polar residues" evidence="1">
    <location>
        <begin position="975"/>
        <end position="1000"/>
    </location>
</feature>
<dbReference type="InterPro" id="IPR026444">
    <property type="entry name" value="Secre_tail"/>
</dbReference>
<dbReference type="Pfam" id="PF17963">
    <property type="entry name" value="Big_9"/>
    <property type="match status" value="1"/>
</dbReference>
<feature type="domain" description="CARDB" evidence="3">
    <location>
        <begin position="819"/>
        <end position="932"/>
    </location>
</feature>
<feature type="domain" description="CARDB" evidence="3">
    <location>
        <begin position="685"/>
        <end position="803"/>
    </location>
</feature>
<dbReference type="NCBIfam" id="TIGR04183">
    <property type="entry name" value="Por_Secre_tail"/>
    <property type="match status" value="1"/>
</dbReference>
<dbReference type="InterPro" id="IPR011635">
    <property type="entry name" value="CARDB"/>
</dbReference>
<feature type="domain" description="Bacterial repeat" evidence="5">
    <location>
        <begin position="609"/>
        <end position="676"/>
    </location>
</feature>
<comment type="caution">
    <text evidence="6">The sequence shown here is derived from an EMBL/GenBank/DDBJ whole genome shotgun (WGS) entry which is preliminary data.</text>
</comment>
<sequence length="1595" mass="170236">MRFLTRSLWVFASRLSFVALAGALLMPSVARAQDSSKPPAVRYEQDASGAVKEHLASASADASQICSPRSITVSSPSPTVATDERTIEYIRNTWKFTDLSDEALKELFPVRYKGIPYKEWITLFIEAPKVLNPLRRGDYAESAEQSKKLFAKGLISQALSDVGLAGVTSIASLAAWPVLAGIRGFADLTKENSFQSQLKLYFDLRANYSCSEIIKLPEGKPVGGEKYQIFKTSEGTGWLRNELILDYPDASLNPAEFYEYAERLWQAKNDVNRFQSNVSTVRRSFVDDAGGDSEDGGEGSRPFIESVSPNTFVGKPVPERTLIRIKGENFSSDATLEFYNQKDGCAPNPCPSEDEFLTVIDESTIEYEVKTGKEPDMWYVEVIDGSQESIEAGRFEVVADEDNTAPPSPTNLDATPDDLTREQVFLLDWDNPSDASGIAAVWYKVGSAPSSSTDGTRRRLLTGKPLRVTVTATGATPVYVWLEDGAGNKSAANVASVTVERDGTPPAVKIKEPIENWSQGDAPYQAKNSTITLEGTANDSQSDLVSVLWFNKATGESGFGTFDGSNWMLAGIPLADGANALGALVLDRAGNIGYDILGVQYDAPGENFTLDVSATNGTVEKDPDQQSYADGKEVELTANPDDGYVFDKWTGDVSGTESPITITMDSDKSITANFVEDGGGTTDGPDLVIEDLGANPTKVAAGEEVDLSYTVANRGDEDVFGHTEGDFWSVKYLLSSDKSVSNDDRDLGGESYSALAKREPGWEDNVSEDVSIPSEVSQGNNFLLVVADRDDEVSESNENNNVKPAEISVTDGATGGDGPDLVVEDLTVAPSEVAVGEEVEISYTLSNRGNEDADGPWSEEYFLSTDNNLDEEDRDIGGEVHISLARLSADDENEESDDEAIPDVSPGEYYVLVATDYDDEISESNEKNNVESVPLSVVSDNEPPTASDDSEETTQGQSVTTDVLANDSDPDGSLDESSVQVESDPSDGSATANSNGTITYAPSDGFIGTDSYTYTVGDNEGSGSNEAKVTVTVDESCPLAWSVDLEGRGENASQSITFGQSQAATAGIDPACEEDQLPPSPPGGTFDLRFTDEGLSEVDLGDNGTRTDLRPTVEGSAQDRTWRFSVQIPSGEATLSWDAAVVRQAVSGRQVLLVDQATGGDVLSANMKQSGSAMVSTSSLTLEIRIRTTLTQTLSVSQGWNMVGMPVQAGDSGGKGLGAALPGGCESPYRWRPAQGVYQEFGSGEPLSPGGGAWTFCQSGGTAEVTGTPVSSSDKAVQVEAGWNQVGPFEATIAPSEVRQDPSGILESGTWFWWDPAQGQYTEPQALEPGQGYWVFATGSGTLDFSDGGSKQATAAAVRAQSKGSISAGEAPEGALTLQVTDRAGHSREVHLARQLTEKERGRWRLPPSGPGSAFAARFAGGFQAAEASGSSRQSGQPEGALLQVKGAEGRPALRLQTGKERLQGRSVRVVDAATGGNLLEARLTPESPSVEVPAGAERLRLSVESVPEEVALQKPYPNPASGEATLEYALPEARETTIKVYDVLGREVATLAEGKKEAGRHRVTLEASRLPSGTYFARMQAGSFTKTRRIVVAR</sequence>
<feature type="signal peptide" evidence="2">
    <location>
        <begin position="1"/>
        <end position="32"/>
    </location>
</feature>
<dbReference type="InterPro" id="IPR013783">
    <property type="entry name" value="Ig-like_fold"/>
</dbReference>
<feature type="region of interest" description="Disordered" evidence="1">
    <location>
        <begin position="791"/>
        <end position="816"/>
    </location>
</feature>
<evidence type="ECO:0000313" key="6">
    <source>
        <dbReference type="EMBL" id="MCS4122862.1"/>
    </source>
</evidence>
<organism evidence="6 7">
    <name type="scientific">Salinibacter ruber</name>
    <dbReference type="NCBI Taxonomy" id="146919"/>
    <lineage>
        <taxon>Bacteria</taxon>
        <taxon>Pseudomonadati</taxon>
        <taxon>Rhodothermota</taxon>
        <taxon>Rhodothermia</taxon>
        <taxon>Rhodothermales</taxon>
        <taxon>Salinibacteraceae</taxon>
        <taxon>Salinibacter</taxon>
    </lineage>
</organism>
<evidence type="ECO:0000256" key="2">
    <source>
        <dbReference type="SAM" id="SignalP"/>
    </source>
</evidence>
<feature type="domain" description="Secretion system C-terminal sorting" evidence="4">
    <location>
        <begin position="1517"/>
        <end position="1593"/>
    </location>
</feature>
<dbReference type="Pfam" id="PF18998">
    <property type="entry name" value="Flg_new_2"/>
    <property type="match status" value="1"/>
</dbReference>
<evidence type="ECO:0000259" key="4">
    <source>
        <dbReference type="Pfam" id="PF18962"/>
    </source>
</evidence>
<proteinExistence type="predicted"/>
<evidence type="ECO:0000259" key="5">
    <source>
        <dbReference type="Pfam" id="PF18998"/>
    </source>
</evidence>